<dbReference type="AlphaFoldDB" id="A0A5C1YP62"/>
<dbReference type="PANTHER" id="PTHR11265:SF0">
    <property type="entry name" value="12S RRNA N4-METHYLCYTIDINE METHYLTRANSFERASE"/>
    <property type="match status" value="1"/>
</dbReference>
<proteinExistence type="inferred from homology"/>
<dbReference type="EMBL" id="CP043506">
    <property type="protein sequence ID" value="QEO17751.1"/>
    <property type="molecule type" value="Genomic_DNA"/>
</dbReference>
<evidence type="ECO:0000313" key="7">
    <source>
        <dbReference type="EMBL" id="QEO17751.1"/>
    </source>
</evidence>
<feature type="binding site" evidence="6">
    <location>
        <begin position="44"/>
        <end position="46"/>
    </location>
    <ligand>
        <name>S-adenosyl-L-methionine</name>
        <dbReference type="ChEBI" id="CHEBI:59789"/>
    </ligand>
</feature>
<dbReference type="Gene3D" id="3.40.50.150">
    <property type="entry name" value="Vaccinia Virus protein VP39"/>
    <property type="match status" value="1"/>
</dbReference>
<evidence type="ECO:0000256" key="4">
    <source>
        <dbReference type="ARBA" id="ARBA00022679"/>
    </source>
</evidence>
<comment type="catalytic activity">
    <reaction evidence="6">
        <text>cytidine(1402) in 16S rRNA + S-adenosyl-L-methionine = N(4)-methylcytidine(1402) in 16S rRNA + S-adenosyl-L-homocysteine + H(+)</text>
        <dbReference type="Rhea" id="RHEA:42928"/>
        <dbReference type="Rhea" id="RHEA-COMP:10286"/>
        <dbReference type="Rhea" id="RHEA-COMP:10287"/>
        <dbReference type="ChEBI" id="CHEBI:15378"/>
        <dbReference type="ChEBI" id="CHEBI:57856"/>
        <dbReference type="ChEBI" id="CHEBI:59789"/>
        <dbReference type="ChEBI" id="CHEBI:74506"/>
        <dbReference type="ChEBI" id="CHEBI:82748"/>
        <dbReference type="EC" id="2.1.1.199"/>
    </reaction>
</comment>
<keyword evidence="2 6" id="KW-0698">rRNA processing</keyword>
<comment type="function">
    <text evidence="6">Specifically methylates the N4 position of cytidine in position 1402 (C1402) of 16S rRNA.</text>
</comment>
<dbReference type="PANTHER" id="PTHR11265">
    <property type="entry name" value="S-ADENOSYL-METHYLTRANSFERASE MRAW"/>
    <property type="match status" value="1"/>
</dbReference>
<dbReference type="PIRSF" id="PIRSF004486">
    <property type="entry name" value="MraW"/>
    <property type="match status" value="1"/>
</dbReference>
<comment type="subcellular location">
    <subcellularLocation>
        <location evidence="6">Cytoplasm</location>
    </subcellularLocation>
</comment>
<evidence type="ECO:0000313" key="8">
    <source>
        <dbReference type="Proteomes" id="UP000324536"/>
    </source>
</evidence>
<dbReference type="HAMAP" id="MF_01007">
    <property type="entry name" value="16SrRNA_methyltr_H"/>
    <property type="match status" value="1"/>
</dbReference>
<gene>
    <name evidence="6 7" type="primary">rsmH</name>
    <name evidence="7" type="ORF">FLP30_08445</name>
</gene>
<dbReference type="GO" id="GO:0071424">
    <property type="term" value="F:rRNA (cytosine-N4-)-methyltransferase activity"/>
    <property type="evidence" value="ECO:0007669"/>
    <property type="project" value="UniProtKB-UniRule"/>
</dbReference>
<evidence type="ECO:0000256" key="2">
    <source>
        <dbReference type="ARBA" id="ARBA00022552"/>
    </source>
</evidence>
<dbReference type="Pfam" id="PF01795">
    <property type="entry name" value="Methyltransf_5"/>
    <property type="match status" value="1"/>
</dbReference>
<feature type="binding site" evidence="6">
    <location>
        <position position="122"/>
    </location>
    <ligand>
        <name>S-adenosyl-L-methionine</name>
        <dbReference type="ChEBI" id="CHEBI:59789"/>
    </ligand>
</feature>
<dbReference type="InterPro" id="IPR029063">
    <property type="entry name" value="SAM-dependent_MTases_sf"/>
</dbReference>
<reference evidence="7 8" key="1">
    <citation type="submission" date="2019-09" db="EMBL/GenBank/DDBJ databases">
        <title>Genome sequencing of strain KACC 21233.</title>
        <authorList>
            <person name="Heo J."/>
            <person name="Kim S.-J."/>
            <person name="Kim J.-S."/>
            <person name="Hong S.-B."/>
            <person name="Kwon S.-W."/>
        </authorList>
    </citation>
    <scope>NUCLEOTIDE SEQUENCE [LARGE SCALE GENOMIC DNA]</scope>
    <source>
        <strain evidence="7 8">KACC 21233</strain>
    </source>
</reference>
<evidence type="ECO:0000256" key="1">
    <source>
        <dbReference type="ARBA" id="ARBA00010396"/>
    </source>
</evidence>
<keyword evidence="5 6" id="KW-0949">S-adenosyl-L-methionine</keyword>
<accession>A0A5C1YP62</accession>
<evidence type="ECO:0000256" key="5">
    <source>
        <dbReference type="ARBA" id="ARBA00022691"/>
    </source>
</evidence>
<dbReference type="InterPro" id="IPR002903">
    <property type="entry name" value="RsmH"/>
</dbReference>
<keyword evidence="4 6" id="KW-0808">Transferase</keyword>
<dbReference type="OrthoDB" id="9806637at2"/>
<dbReference type="KEGG" id="acek:FLP30_08445"/>
<dbReference type="EC" id="2.1.1.199" evidence="6"/>
<keyword evidence="8" id="KW-1185">Reference proteome</keyword>
<comment type="similarity">
    <text evidence="1 6">Belongs to the methyltransferase superfamily. RsmH family.</text>
</comment>
<keyword evidence="6" id="KW-0963">Cytoplasm</keyword>
<name>A0A5C1YP62_9PROT</name>
<dbReference type="NCBIfam" id="TIGR00006">
    <property type="entry name" value="16S rRNA (cytosine(1402)-N(4))-methyltransferase RsmH"/>
    <property type="match status" value="1"/>
</dbReference>
<dbReference type="InterPro" id="IPR023397">
    <property type="entry name" value="SAM-dep_MeTrfase_MraW_recog"/>
</dbReference>
<sequence>MNALVSPLAEPALSGHVPVMLAEVLAYLQPAAGNAILDCTFGGGGYTRAILASADCAVWGIDRDPDAIARGQSLTESLIRAEGRQRLHMLHGSFGTMQALAEAAEAPAFDGIVMDLGVSSFQLDEAERGFSFRQDGPLDMRMEKNGPSAADLVNTSSEQELADILHYYGEERHARRVARAIVADRVQTPFTTTLQLAGLVRRVVPQDRSGLDSATRTFQGLRIAVNDELGEIERGLQQALDLLAPGGRLVVVSFHSLEDRLVKRAMAHATGKDNSFSRHDPRAAMSRGTEADLVALTTKAIRPGPAECTANPRARSARLRAIARRPLATPFPSKGQTS</sequence>
<dbReference type="SUPFAM" id="SSF53335">
    <property type="entry name" value="S-adenosyl-L-methionine-dependent methyltransferases"/>
    <property type="match status" value="1"/>
</dbReference>
<keyword evidence="3 6" id="KW-0489">Methyltransferase</keyword>
<feature type="binding site" evidence="6">
    <location>
        <position position="62"/>
    </location>
    <ligand>
        <name>S-adenosyl-L-methionine</name>
        <dbReference type="ChEBI" id="CHEBI:59789"/>
    </ligand>
</feature>
<protein>
    <recommendedName>
        <fullName evidence="6">Ribosomal RNA small subunit methyltransferase H</fullName>
        <ecNumber evidence="6">2.1.1.199</ecNumber>
    </recommendedName>
    <alternativeName>
        <fullName evidence="6">16S rRNA m(4)C1402 methyltransferase</fullName>
    </alternativeName>
    <alternativeName>
        <fullName evidence="6">rRNA (cytosine-N(4)-)-methyltransferase RsmH</fullName>
    </alternativeName>
</protein>
<feature type="binding site" evidence="6">
    <location>
        <position position="94"/>
    </location>
    <ligand>
        <name>S-adenosyl-L-methionine</name>
        <dbReference type="ChEBI" id="CHEBI:59789"/>
    </ligand>
</feature>
<dbReference type="SUPFAM" id="SSF81799">
    <property type="entry name" value="Putative methyltransferase TM0872, insert domain"/>
    <property type="match status" value="1"/>
</dbReference>
<dbReference type="GO" id="GO:0070475">
    <property type="term" value="P:rRNA base methylation"/>
    <property type="evidence" value="ECO:0007669"/>
    <property type="project" value="UniProtKB-UniRule"/>
</dbReference>
<dbReference type="CDD" id="cd02440">
    <property type="entry name" value="AdoMet_MTases"/>
    <property type="match status" value="1"/>
</dbReference>
<dbReference type="GO" id="GO:0005737">
    <property type="term" value="C:cytoplasm"/>
    <property type="evidence" value="ECO:0007669"/>
    <property type="project" value="UniProtKB-SubCell"/>
</dbReference>
<dbReference type="RefSeq" id="WP_149279427.1">
    <property type="nucleotide sequence ID" value="NZ_CP043506.1"/>
</dbReference>
<organism evidence="7 8">
    <name type="scientific">Acetobacter vaccinii</name>
    <dbReference type="NCBI Taxonomy" id="2592655"/>
    <lineage>
        <taxon>Bacteria</taxon>
        <taxon>Pseudomonadati</taxon>
        <taxon>Pseudomonadota</taxon>
        <taxon>Alphaproteobacteria</taxon>
        <taxon>Acetobacterales</taxon>
        <taxon>Acetobacteraceae</taxon>
        <taxon>Acetobacter</taxon>
    </lineage>
</organism>
<feature type="binding site" evidence="6">
    <location>
        <position position="115"/>
    </location>
    <ligand>
        <name>S-adenosyl-L-methionine</name>
        <dbReference type="ChEBI" id="CHEBI:59789"/>
    </ligand>
</feature>
<evidence type="ECO:0000256" key="6">
    <source>
        <dbReference type="HAMAP-Rule" id="MF_01007"/>
    </source>
</evidence>
<dbReference type="Proteomes" id="UP000324536">
    <property type="component" value="Chromosome"/>
</dbReference>
<evidence type="ECO:0000256" key="3">
    <source>
        <dbReference type="ARBA" id="ARBA00022603"/>
    </source>
</evidence>
<dbReference type="Gene3D" id="1.10.150.170">
    <property type="entry name" value="Putative methyltransferase TM0872, insert domain"/>
    <property type="match status" value="1"/>
</dbReference>